<gene>
    <name evidence="3" type="ORF">C468_15277</name>
</gene>
<dbReference type="PATRIC" id="fig|1230456.3.peg.3045"/>
<accession>M0NML8</accession>
<protein>
    <recommendedName>
        <fullName evidence="2">MOSC domain-containing protein</fullName>
    </recommendedName>
</protein>
<keyword evidence="4" id="KW-1185">Reference proteome</keyword>
<dbReference type="InterPro" id="IPR011037">
    <property type="entry name" value="Pyrv_Knase-like_insert_dom_sf"/>
</dbReference>
<dbReference type="GO" id="GO:0030151">
    <property type="term" value="F:molybdenum ion binding"/>
    <property type="evidence" value="ECO:0007669"/>
    <property type="project" value="InterPro"/>
</dbReference>
<dbReference type="SUPFAM" id="SSF50800">
    <property type="entry name" value="PK beta-barrel domain-like"/>
    <property type="match status" value="1"/>
</dbReference>
<dbReference type="Proteomes" id="UP000011546">
    <property type="component" value="Unassembled WGS sequence"/>
</dbReference>
<dbReference type="GO" id="GO:0030170">
    <property type="term" value="F:pyridoxal phosphate binding"/>
    <property type="evidence" value="ECO:0007669"/>
    <property type="project" value="InterPro"/>
</dbReference>
<dbReference type="Gene3D" id="2.40.33.20">
    <property type="entry name" value="PK beta-barrel domain-like"/>
    <property type="match status" value="1"/>
</dbReference>
<evidence type="ECO:0000313" key="4">
    <source>
        <dbReference type="Proteomes" id="UP000011546"/>
    </source>
</evidence>
<dbReference type="PROSITE" id="PS51340">
    <property type="entry name" value="MOSC"/>
    <property type="match status" value="1"/>
</dbReference>
<evidence type="ECO:0000256" key="1">
    <source>
        <dbReference type="SAM" id="MobiDB-lite"/>
    </source>
</evidence>
<comment type="caution">
    <text evidence="3">The sequence shown here is derived from an EMBL/GenBank/DDBJ whole genome shotgun (WGS) entry which is preliminary data.</text>
</comment>
<feature type="domain" description="MOSC" evidence="2">
    <location>
        <begin position="1"/>
        <end position="47"/>
    </location>
</feature>
<dbReference type="InterPro" id="IPR005302">
    <property type="entry name" value="MoCF_Sase_C"/>
</dbReference>
<dbReference type="GO" id="GO:0003824">
    <property type="term" value="F:catalytic activity"/>
    <property type="evidence" value="ECO:0007669"/>
    <property type="project" value="InterPro"/>
</dbReference>
<evidence type="ECO:0000259" key="2">
    <source>
        <dbReference type="PROSITE" id="PS51340"/>
    </source>
</evidence>
<proteinExistence type="predicted"/>
<dbReference type="EMBL" id="AOJH01000089">
    <property type="protein sequence ID" value="EMA59011.1"/>
    <property type="molecule type" value="Genomic_DNA"/>
</dbReference>
<feature type="non-terminal residue" evidence="3">
    <location>
        <position position="1"/>
    </location>
</feature>
<feature type="compositionally biased region" description="Basic and acidic residues" evidence="1">
    <location>
        <begin position="60"/>
        <end position="78"/>
    </location>
</feature>
<name>M0NML8_9EURY</name>
<reference evidence="3 4" key="1">
    <citation type="journal article" date="2014" name="PLoS Genet.">
        <title>Phylogenetically driven sequencing of extremely halophilic archaea reveals strategies for static and dynamic osmo-response.</title>
        <authorList>
            <person name="Becker E.A."/>
            <person name="Seitzer P.M."/>
            <person name="Tritt A."/>
            <person name="Larsen D."/>
            <person name="Krusor M."/>
            <person name="Yao A.I."/>
            <person name="Wu D."/>
            <person name="Madern D."/>
            <person name="Eisen J.A."/>
            <person name="Darling A.E."/>
            <person name="Facciotti M.T."/>
        </authorList>
    </citation>
    <scope>NUCLEOTIDE SEQUENCE [LARGE SCALE GENOMIC DNA]</scope>
    <source>
        <strain evidence="3 4">JCM 14978</strain>
    </source>
</reference>
<evidence type="ECO:0000313" key="3">
    <source>
        <dbReference type="EMBL" id="EMA59011.1"/>
    </source>
</evidence>
<dbReference type="AlphaFoldDB" id="M0NML8"/>
<feature type="region of interest" description="Disordered" evidence="1">
    <location>
        <begin position="46"/>
        <end position="78"/>
    </location>
</feature>
<sequence>RRRPPCAHVEELAGEKGLAGALTERGGLCCDVIEPGRVAVGDRVDIAEPDPRTAGAAIADRLRERPTEGGHRTDSRGE</sequence>
<organism evidence="3 4">
    <name type="scientific">Halorubrum kocurii JCM 14978</name>
    <dbReference type="NCBI Taxonomy" id="1230456"/>
    <lineage>
        <taxon>Archaea</taxon>
        <taxon>Methanobacteriati</taxon>
        <taxon>Methanobacteriota</taxon>
        <taxon>Stenosarchaea group</taxon>
        <taxon>Halobacteria</taxon>
        <taxon>Halobacteriales</taxon>
        <taxon>Haloferacaceae</taxon>
        <taxon>Halorubrum</taxon>
    </lineage>
</organism>